<organism evidence="1">
    <name type="scientific">Planktothricoides raciborskii GIHE-MW2</name>
    <dbReference type="NCBI Taxonomy" id="2792601"/>
    <lineage>
        <taxon>Bacteria</taxon>
        <taxon>Bacillati</taxon>
        <taxon>Cyanobacteriota</taxon>
        <taxon>Cyanophyceae</taxon>
        <taxon>Oscillatoriophycideae</taxon>
        <taxon>Oscillatoriales</taxon>
        <taxon>Oscillatoriaceae</taxon>
        <taxon>Planktothricoides</taxon>
    </lineage>
</organism>
<proteinExistence type="predicted"/>
<dbReference type="EMBL" id="CP159837">
    <property type="protein sequence ID" value="XCM38145.1"/>
    <property type="molecule type" value="Genomic_DNA"/>
</dbReference>
<evidence type="ECO:0000313" key="1">
    <source>
        <dbReference type="EMBL" id="XCM38145.1"/>
    </source>
</evidence>
<dbReference type="InterPro" id="IPR019728">
    <property type="entry name" value="DUF2605"/>
</dbReference>
<accession>A0AAU8JH28</accession>
<reference evidence="1" key="1">
    <citation type="submission" date="2024-07" db="EMBL/GenBank/DDBJ databases">
        <authorList>
            <person name="Kim Y.J."/>
            <person name="Jeong J.Y."/>
        </authorList>
    </citation>
    <scope>NUCLEOTIDE SEQUENCE</scope>
    <source>
        <strain evidence="1">GIHE-MW2</strain>
    </source>
</reference>
<dbReference type="Pfam" id="PF10792">
    <property type="entry name" value="DUF2605"/>
    <property type="match status" value="1"/>
</dbReference>
<dbReference type="RefSeq" id="WP_054468455.1">
    <property type="nucleotide sequence ID" value="NZ_CP159837.1"/>
</dbReference>
<dbReference type="AlphaFoldDB" id="A0AAU8JH28"/>
<sequence length="111" mass="12844">MTPPNPGESELLKNLLEPLLEDFHYWFGRSRTLLETEKIDFLGAEKQADMLSRVQAASEEVKIAKQLFLLTNGQAGVQMQVLMPWHQLLTECWQVSIRFRQEQAAQQQSEQ</sequence>
<name>A0AAU8JH28_9CYAN</name>
<protein>
    <submittedName>
        <fullName evidence="1">DUF2605 domain-containing protein</fullName>
    </submittedName>
</protein>
<gene>
    <name evidence="1" type="ORF">ABWT76_000976</name>
</gene>